<keyword evidence="4 9" id="KW-0812">Transmembrane</keyword>
<name>A0A923NLY8_9FIRM</name>
<feature type="transmembrane region" description="Helical" evidence="9">
    <location>
        <begin position="49"/>
        <end position="67"/>
    </location>
</feature>
<protein>
    <submittedName>
        <fullName evidence="11">FtsQ-type POTRA domain-containing protein</fullName>
    </submittedName>
</protein>
<keyword evidence="5 9" id="KW-1133">Transmembrane helix</keyword>
<comment type="caution">
    <text evidence="11">The sequence shown here is derived from an EMBL/GenBank/DDBJ whole genome shotgun (WGS) entry which is preliminary data.</text>
</comment>
<keyword evidence="12" id="KW-1185">Reference proteome</keyword>
<dbReference type="Gene3D" id="3.10.20.310">
    <property type="entry name" value="membrane protein fhac"/>
    <property type="match status" value="1"/>
</dbReference>
<proteinExistence type="predicted"/>
<feature type="compositionally biased region" description="Basic and acidic residues" evidence="8">
    <location>
        <begin position="1"/>
        <end position="10"/>
    </location>
</feature>
<feature type="region of interest" description="Disordered" evidence="8">
    <location>
        <begin position="1"/>
        <end position="41"/>
    </location>
</feature>
<evidence type="ECO:0000256" key="8">
    <source>
        <dbReference type="SAM" id="MobiDB-lite"/>
    </source>
</evidence>
<evidence type="ECO:0000259" key="10">
    <source>
        <dbReference type="PROSITE" id="PS51779"/>
    </source>
</evidence>
<keyword evidence="2" id="KW-1003">Cell membrane</keyword>
<evidence type="ECO:0000313" key="12">
    <source>
        <dbReference type="Proteomes" id="UP000602647"/>
    </source>
</evidence>
<dbReference type="PANTHER" id="PTHR37820:SF1">
    <property type="entry name" value="CELL DIVISION PROTEIN FTSQ"/>
    <property type="match status" value="1"/>
</dbReference>
<dbReference type="InterPro" id="IPR013685">
    <property type="entry name" value="POTRA_FtsQ_type"/>
</dbReference>
<feature type="domain" description="POTRA" evidence="10">
    <location>
        <begin position="72"/>
        <end position="140"/>
    </location>
</feature>
<dbReference type="InterPro" id="IPR050487">
    <property type="entry name" value="FtsQ_DivIB"/>
</dbReference>
<keyword evidence="7" id="KW-0131">Cell cycle</keyword>
<feature type="compositionally biased region" description="Acidic residues" evidence="8">
    <location>
        <begin position="13"/>
        <end position="24"/>
    </location>
</feature>
<evidence type="ECO:0000313" key="11">
    <source>
        <dbReference type="EMBL" id="MBC6680512.1"/>
    </source>
</evidence>
<accession>A0A923NLY8</accession>
<sequence>MNNDYEKQTIEYENGEVQEEDVEQGNEINTEEAPQPSAQKKKKRKKKHYFLKLLILIAFCVALYFFLHSSLFNVKSIKVSGSTHFTAEQIQKTAGLKTGENLFDFSAGDCEDRLEENPYIQEAQVSRKLPSSIEIHVKERQEAAVIQMDQEYVVIDEGGFVLQIAEKAPRFTLLTDITITDAKEGEVVSVEEKATFQQMLRLVKAMQEADLFFKRISISGNTVSAYATDKLWCTGTASNLLTGMKEGNLKTVLYDLYKKKITKGIITIGDDQYYAFSKKIK</sequence>
<keyword evidence="6 9" id="KW-0472">Membrane</keyword>
<evidence type="ECO:0000256" key="1">
    <source>
        <dbReference type="ARBA" id="ARBA00004370"/>
    </source>
</evidence>
<reference evidence="11" key="1">
    <citation type="submission" date="2020-08" db="EMBL/GenBank/DDBJ databases">
        <title>Genome public.</title>
        <authorList>
            <person name="Liu C."/>
            <person name="Sun Q."/>
        </authorList>
    </citation>
    <scope>NUCLEOTIDE SEQUENCE</scope>
    <source>
        <strain evidence="11">BX12</strain>
    </source>
</reference>
<dbReference type="Pfam" id="PF08478">
    <property type="entry name" value="POTRA_1"/>
    <property type="match status" value="1"/>
</dbReference>
<evidence type="ECO:0000256" key="4">
    <source>
        <dbReference type="ARBA" id="ARBA00022692"/>
    </source>
</evidence>
<dbReference type="InterPro" id="IPR034746">
    <property type="entry name" value="POTRA"/>
</dbReference>
<evidence type="ECO:0000256" key="5">
    <source>
        <dbReference type="ARBA" id="ARBA00022989"/>
    </source>
</evidence>
<dbReference type="AlphaFoldDB" id="A0A923NLY8"/>
<dbReference type="GO" id="GO:0005886">
    <property type="term" value="C:plasma membrane"/>
    <property type="evidence" value="ECO:0007669"/>
    <property type="project" value="TreeGrafter"/>
</dbReference>
<evidence type="ECO:0000256" key="9">
    <source>
        <dbReference type="SAM" id="Phobius"/>
    </source>
</evidence>
<dbReference type="PANTHER" id="PTHR37820">
    <property type="entry name" value="CELL DIVISION PROTEIN DIVIB"/>
    <property type="match status" value="1"/>
</dbReference>
<evidence type="ECO:0000256" key="3">
    <source>
        <dbReference type="ARBA" id="ARBA00022618"/>
    </source>
</evidence>
<comment type="subcellular location">
    <subcellularLocation>
        <location evidence="1">Membrane</location>
    </subcellularLocation>
</comment>
<dbReference type="RefSeq" id="WP_187303612.1">
    <property type="nucleotide sequence ID" value="NZ_JACRYT010000014.1"/>
</dbReference>
<organism evidence="11 12">
    <name type="scientific">Zhenpiania hominis</name>
    <dbReference type="NCBI Taxonomy" id="2763644"/>
    <lineage>
        <taxon>Bacteria</taxon>
        <taxon>Bacillati</taxon>
        <taxon>Bacillota</taxon>
        <taxon>Clostridia</taxon>
        <taxon>Peptostreptococcales</taxon>
        <taxon>Anaerovoracaceae</taxon>
        <taxon>Zhenpiania</taxon>
    </lineage>
</organism>
<keyword evidence="3" id="KW-0132">Cell division</keyword>
<evidence type="ECO:0000256" key="6">
    <source>
        <dbReference type="ARBA" id="ARBA00023136"/>
    </source>
</evidence>
<evidence type="ECO:0000256" key="7">
    <source>
        <dbReference type="ARBA" id="ARBA00023306"/>
    </source>
</evidence>
<dbReference type="GO" id="GO:0051301">
    <property type="term" value="P:cell division"/>
    <property type="evidence" value="ECO:0007669"/>
    <property type="project" value="UniProtKB-KW"/>
</dbReference>
<dbReference type="PROSITE" id="PS51779">
    <property type="entry name" value="POTRA"/>
    <property type="match status" value="1"/>
</dbReference>
<evidence type="ECO:0000256" key="2">
    <source>
        <dbReference type="ARBA" id="ARBA00022475"/>
    </source>
</evidence>
<gene>
    <name evidence="11" type="ORF">H9L42_11840</name>
</gene>
<dbReference type="EMBL" id="JACRYT010000014">
    <property type="protein sequence ID" value="MBC6680512.1"/>
    <property type="molecule type" value="Genomic_DNA"/>
</dbReference>
<dbReference type="Proteomes" id="UP000602647">
    <property type="component" value="Unassembled WGS sequence"/>
</dbReference>